<dbReference type="EMBL" id="REGN01002920">
    <property type="protein sequence ID" value="RNA25499.1"/>
    <property type="molecule type" value="Genomic_DNA"/>
</dbReference>
<accession>A0A3M7RPU0</accession>
<gene>
    <name evidence="1" type="ORF">BpHYR1_010424</name>
</gene>
<dbReference type="AlphaFoldDB" id="A0A3M7RPU0"/>
<sequence length="64" mass="8012">NNFLKEFFYFYELQMEQFYQSALSRFKTKIDKTVIARVDPFDLFNTRTYYYFFTQTPPFYSKII</sequence>
<name>A0A3M7RPU0_BRAPC</name>
<reference evidence="1 2" key="1">
    <citation type="journal article" date="2018" name="Sci. Rep.">
        <title>Genomic signatures of local adaptation to the degree of environmental predictability in rotifers.</title>
        <authorList>
            <person name="Franch-Gras L."/>
            <person name="Hahn C."/>
            <person name="Garcia-Roger E.M."/>
            <person name="Carmona M.J."/>
            <person name="Serra M."/>
            <person name="Gomez A."/>
        </authorList>
    </citation>
    <scope>NUCLEOTIDE SEQUENCE [LARGE SCALE GENOMIC DNA]</scope>
    <source>
        <strain evidence="1">HYR1</strain>
    </source>
</reference>
<evidence type="ECO:0000313" key="1">
    <source>
        <dbReference type="EMBL" id="RNA25499.1"/>
    </source>
</evidence>
<protein>
    <submittedName>
        <fullName evidence="1">Uncharacterized protein</fullName>
    </submittedName>
</protein>
<proteinExistence type="predicted"/>
<feature type="non-terminal residue" evidence="1">
    <location>
        <position position="1"/>
    </location>
</feature>
<keyword evidence="2" id="KW-1185">Reference proteome</keyword>
<organism evidence="1 2">
    <name type="scientific">Brachionus plicatilis</name>
    <name type="common">Marine rotifer</name>
    <name type="synonym">Brachionus muelleri</name>
    <dbReference type="NCBI Taxonomy" id="10195"/>
    <lineage>
        <taxon>Eukaryota</taxon>
        <taxon>Metazoa</taxon>
        <taxon>Spiralia</taxon>
        <taxon>Gnathifera</taxon>
        <taxon>Rotifera</taxon>
        <taxon>Eurotatoria</taxon>
        <taxon>Monogononta</taxon>
        <taxon>Pseudotrocha</taxon>
        <taxon>Ploima</taxon>
        <taxon>Brachionidae</taxon>
        <taxon>Brachionus</taxon>
    </lineage>
</organism>
<dbReference type="Proteomes" id="UP000276133">
    <property type="component" value="Unassembled WGS sequence"/>
</dbReference>
<comment type="caution">
    <text evidence="1">The sequence shown here is derived from an EMBL/GenBank/DDBJ whole genome shotgun (WGS) entry which is preliminary data.</text>
</comment>
<evidence type="ECO:0000313" key="2">
    <source>
        <dbReference type="Proteomes" id="UP000276133"/>
    </source>
</evidence>